<dbReference type="EMBL" id="LR590482">
    <property type="protein sequence ID" value="VTR04700.1"/>
    <property type="molecule type" value="Genomic_DNA"/>
</dbReference>
<gene>
    <name evidence="2" type="ORF">NCTC10696_05143</name>
</gene>
<evidence type="ECO:0000313" key="2">
    <source>
        <dbReference type="EMBL" id="VTR04700.1"/>
    </source>
</evidence>
<dbReference type="AlphaFoldDB" id="A0AAX3IEI3"/>
<dbReference type="GO" id="GO:0016301">
    <property type="term" value="F:kinase activity"/>
    <property type="evidence" value="ECO:0007669"/>
    <property type="project" value="UniProtKB-KW"/>
</dbReference>
<evidence type="ECO:0000313" key="3">
    <source>
        <dbReference type="Proteomes" id="UP000306562"/>
    </source>
</evidence>
<keyword evidence="2" id="KW-0808">Transferase</keyword>
<protein>
    <submittedName>
        <fullName evidence="2">Sensor histidine kinase</fullName>
    </submittedName>
</protein>
<name>A0AAX3IEI3_9PSED</name>
<proteinExistence type="predicted"/>
<sequence>MNAEEAKIVLIAGTVKERLQAARYFSQNPTEVSTDLLRDALAQEGVSWIKKALLLALERADVSVIRPANVDDSAEGEVNIKLIRSIMARATEEVTGTILHEFSTIIGEINMKAQSEFEHFSESQTFRLMSRLKEILRAVRELKQASASPNYSAFDLGELIDQIVEENPKIFEEIKLLDGGLRPFLVTADRGSMYLAIINGLRNANEAVLSYSRKNPPEVLLTWGRAGDEVFFAIIDSGSGFKGNPIDAMKIGVSNKDRNLHTGYGLATASSAMKAMEGELSLSNSLEGGAKFELRWYKDNETTTS</sequence>
<dbReference type="Proteomes" id="UP000306562">
    <property type="component" value="Chromosome"/>
</dbReference>
<reference evidence="2 3" key="1">
    <citation type="submission" date="2019-05" db="EMBL/GenBank/DDBJ databases">
        <authorList>
            <consortium name="Pathogen Informatics"/>
        </authorList>
    </citation>
    <scope>NUCLEOTIDE SEQUENCE [LARGE SCALE GENOMIC DNA]</scope>
    <source>
        <strain evidence="2 3">NCTC10696</strain>
    </source>
</reference>
<keyword evidence="2" id="KW-0418">Kinase</keyword>
<dbReference type="InterPro" id="IPR036890">
    <property type="entry name" value="HATPase_C_sf"/>
</dbReference>
<dbReference type="Pfam" id="PF02518">
    <property type="entry name" value="HATPase_c"/>
    <property type="match status" value="1"/>
</dbReference>
<evidence type="ECO:0000259" key="1">
    <source>
        <dbReference type="Pfam" id="PF02518"/>
    </source>
</evidence>
<dbReference type="Gene3D" id="3.30.565.10">
    <property type="entry name" value="Histidine kinase-like ATPase, C-terminal domain"/>
    <property type="match status" value="1"/>
</dbReference>
<dbReference type="InterPro" id="IPR003594">
    <property type="entry name" value="HATPase_dom"/>
</dbReference>
<dbReference type="SUPFAM" id="SSF55874">
    <property type="entry name" value="ATPase domain of HSP90 chaperone/DNA topoisomerase II/histidine kinase"/>
    <property type="match status" value="1"/>
</dbReference>
<feature type="domain" description="Histidine kinase/HSP90-like ATPase" evidence="1">
    <location>
        <begin position="192"/>
        <end position="296"/>
    </location>
</feature>
<accession>A0AAX3IEI3</accession>
<organism evidence="2 3">
    <name type="scientific">Pseudomonas synxantha</name>
    <dbReference type="NCBI Taxonomy" id="47883"/>
    <lineage>
        <taxon>Bacteria</taxon>
        <taxon>Pseudomonadati</taxon>
        <taxon>Pseudomonadota</taxon>
        <taxon>Gammaproteobacteria</taxon>
        <taxon>Pseudomonadales</taxon>
        <taxon>Pseudomonadaceae</taxon>
        <taxon>Pseudomonas</taxon>
    </lineage>
</organism>
<dbReference type="RefSeq" id="WP_138233653.1">
    <property type="nucleotide sequence ID" value="NZ_CBCSGQ010000006.1"/>
</dbReference>